<dbReference type="NCBIfam" id="NF037959">
    <property type="entry name" value="MFS_SpdSyn"/>
    <property type="match status" value="1"/>
</dbReference>
<dbReference type="Proteomes" id="UP000549695">
    <property type="component" value="Unassembled WGS sequence"/>
</dbReference>
<evidence type="ECO:0000313" key="3">
    <source>
        <dbReference type="Proteomes" id="UP000549695"/>
    </source>
</evidence>
<gene>
    <name evidence="2" type="ORF">HDA37_005414</name>
</gene>
<keyword evidence="1" id="KW-0620">Polyamine biosynthesis</keyword>
<organism evidence="2 3">
    <name type="scientific">Pseudonocardia alni</name>
    <name type="common">Amycolata alni</name>
    <dbReference type="NCBI Taxonomy" id="33907"/>
    <lineage>
        <taxon>Bacteria</taxon>
        <taxon>Bacillati</taxon>
        <taxon>Actinomycetota</taxon>
        <taxon>Actinomycetes</taxon>
        <taxon>Pseudonocardiales</taxon>
        <taxon>Pseudonocardiaceae</taxon>
        <taxon>Pseudonocardia</taxon>
    </lineage>
</organism>
<name>A0A852W893_PSEA5</name>
<accession>A0A852W893</accession>
<dbReference type="AlphaFoldDB" id="A0A852W893"/>
<dbReference type="Gene3D" id="3.40.50.150">
    <property type="entry name" value="Vaccinia Virus protein VP39"/>
    <property type="match status" value="1"/>
</dbReference>
<dbReference type="GO" id="GO:0006596">
    <property type="term" value="P:polyamine biosynthetic process"/>
    <property type="evidence" value="ECO:0007669"/>
    <property type="project" value="UniProtKB-KW"/>
</dbReference>
<sequence length="290" mass="30094">MGSRAPQGDRRAGAVVRAEVDHGVAELVQDAARPSSWTLLLDGTAQSHVDLDDPEHLEFEYVRRIAHLVDLAAPPAVPLRVLHLGGGAWTLARYVAATRPGSAQTVVELDGELAALVAHRLPGPGVADGLAVVTGEARATLGRFAPASFDVVVVDVFAGARTPAQVTTAEFLTAVRRVLAPTGMHVANLGDGAPWPFLPGQIATAGAAFAELALVAAPDVLHGRRFGNLVLAASDRELPVPGMTRRAAGDPFPARVLDDADTRALVRGAGVVTDACAAPSPRPPEGFWGQ</sequence>
<dbReference type="InterPro" id="IPR029063">
    <property type="entry name" value="SAM-dependent_MTases_sf"/>
</dbReference>
<dbReference type="EMBL" id="JACCCZ010000001">
    <property type="protein sequence ID" value="NYG05129.1"/>
    <property type="molecule type" value="Genomic_DNA"/>
</dbReference>
<dbReference type="SUPFAM" id="SSF53335">
    <property type="entry name" value="S-adenosyl-L-methionine-dependent methyltransferases"/>
    <property type="match status" value="1"/>
</dbReference>
<comment type="caution">
    <text evidence="2">The sequence shown here is derived from an EMBL/GenBank/DDBJ whole genome shotgun (WGS) entry which is preliminary data.</text>
</comment>
<dbReference type="RefSeq" id="WP_179762635.1">
    <property type="nucleotide sequence ID" value="NZ_BAAAJZ010000011.1"/>
</dbReference>
<evidence type="ECO:0000256" key="1">
    <source>
        <dbReference type="ARBA" id="ARBA00023115"/>
    </source>
</evidence>
<evidence type="ECO:0000313" key="2">
    <source>
        <dbReference type="EMBL" id="NYG05129.1"/>
    </source>
</evidence>
<keyword evidence="3" id="KW-1185">Reference proteome</keyword>
<dbReference type="GeneID" id="98055056"/>
<protein>
    <submittedName>
        <fullName evidence="2">Spermidine synthase</fullName>
    </submittedName>
</protein>
<dbReference type="PANTHER" id="PTHR43317">
    <property type="entry name" value="THERMOSPERMINE SYNTHASE ACAULIS5"/>
    <property type="match status" value="1"/>
</dbReference>
<reference evidence="2 3" key="1">
    <citation type="submission" date="2020-07" db="EMBL/GenBank/DDBJ databases">
        <title>Sequencing the genomes of 1000 actinobacteria strains.</title>
        <authorList>
            <person name="Klenk H.-P."/>
        </authorList>
    </citation>
    <scope>NUCLEOTIDE SEQUENCE [LARGE SCALE GENOMIC DNA]</scope>
    <source>
        <strain evidence="2 3">DSM 44749</strain>
    </source>
</reference>
<dbReference type="PANTHER" id="PTHR43317:SF1">
    <property type="entry name" value="THERMOSPERMINE SYNTHASE ACAULIS5"/>
    <property type="match status" value="1"/>
</dbReference>
<proteinExistence type="predicted"/>